<evidence type="ECO:0000256" key="6">
    <source>
        <dbReference type="RuleBase" id="RU365102"/>
    </source>
</evidence>
<accession>A0A162MUI5</accession>
<dbReference type="AlphaFoldDB" id="A0A162MUI5"/>
<evidence type="ECO:0000256" key="2">
    <source>
        <dbReference type="ARBA" id="ARBA00009190"/>
    </source>
</evidence>
<keyword evidence="3 6" id="KW-0812">Transmembrane</keyword>
<dbReference type="Proteomes" id="UP000075737">
    <property type="component" value="Unassembled WGS sequence"/>
</dbReference>
<feature type="transmembrane region" description="Helical" evidence="6">
    <location>
        <begin position="37"/>
        <end position="57"/>
    </location>
</feature>
<gene>
    <name evidence="7" type="ORF">ATZ99_06610</name>
</gene>
<dbReference type="Pfam" id="PF01169">
    <property type="entry name" value="GDT1"/>
    <property type="match status" value="1"/>
</dbReference>
<dbReference type="InterPro" id="IPR001727">
    <property type="entry name" value="GDT1-like"/>
</dbReference>
<keyword evidence="5 6" id="KW-0472">Membrane</keyword>
<comment type="subcellular location">
    <subcellularLocation>
        <location evidence="1 6">Membrane</location>
        <topology evidence="1 6">Multi-pass membrane protein</topology>
    </subcellularLocation>
</comment>
<keyword evidence="4 6" id="KW-1133">Transmembrane helix</keyword>
<evidence type="ECO:0000313" key="7">
    <source>
        <dbReference type="EMBL" id="KYO67375.1"/>
    </source>
</evidence>
<comment type="similarity">
    <text evidence="2 6">Belongs to the GDT1 family.</text>
</comment>
<comment type="caution">
    <text evidence="7">The sequence shown here is derived from an EMBL/GenBank/DDBJ whole genome shotgun (WGS) entry which is preliminary data.</text>
</comment>
<evidence type="ECO:0000256" key="1">
    <source>
        <dbReference type="ARBA" id="ARBA00004141"/>
    </source>
</evidence>
<dbReference type="OrthoDB" id="9801356at2"/>
<sequence length="100" mass="10988">MDFRLFLMAFGMLFLAELGDKTQLTVFTLVTQYNKPLPIFLGASLALVLVTLIGALFGNVVTKYIPTHYLKLIAGILFVGIGIFVLIESAPEVLKQLGKQ</sequence>
<reference evidence="7 8" key="1">
    <citation type="submission" date="2015-12" db="EMBL/GenBank/DDBJ databases">
        <title>Draft genome of Thermovenabulum gondwanense isolated from a red thermophilic microbial mat colonisisng an outflow channel of a bore well.</title>
        <authorList>
            <person name="Patel B.K."/>
        </authorList>
    </citation>
    <scope>NUCLEOTIDE SEQUENCE [LARGE SCALE GENOMIC DNA]</scope>
    <source>
        <strain evidence="7 8">R270</strain>
    </source>
</reference>
<dbReference type="GO" id="GO:0016020">
    <property type="term" value="C:membrane"/>
    <property type="evidence" value="ECO:0007669"/>
    <property type="project" value="UniProtKB-SubCell"/>
</dbReference>
<proteinExistence type="inferred from homology"/>
<dbReference type="RefSeq" id="WP_068747817.1">
    <property type="nucleotide sequence ID" value="NZ_LOHZ01000022.1"/>
</dbReference>
<dbReference type="GO" id="GO:0046873">
    <property type="term" value="F:metal ion transmembrane transporter activity"/>
    <property type="evidence" value="ECO:0007669"/>
    <property type="project" value="InterPro"/>
</dbReference>
<evidence type="ECO:0000256" key="5">
    <source>
        <dbReference type="ARBA" id="ARBA00023136"/>
    </source>
</evidence>
<name>A0A162MUI5_9FIRM</name>
<evidence type="ECO:0000256" key="4">
    <source>
        <dbReference type="ARBA" id="ARBA00022989"/>
    </source>
</evidence>
<feature type="transmembrane region" description="Helical" evidence="6">
    <location>
        <begin position="69"/>
        <end position="87"/>
    </location>
</feature>
<dbReference type="EMBL" id="LOHZ01000022">
    <property type="protein sequence ID" value="KYO67375.1"/>
    <property type="molecule type" value="Genomic_DNA"/>
</dbReference>
<dbReference type="PANTHER" id="PTHR12608">
    <property type="entry name" value="TRANSMEMBRANE PROTEIN HTP-1 RELATED"/>
    <property type="match status" value="1"/>
</dbReference>
<dbReference type="PANTHER" id="PTHR12608:SF1">
    <property type="entry name" value="TRANSMEMBRANE PROTEIN 165"/>
    <property type="match status" value="1"/>
</dbReference>
<organism evidence="7 8">
    <name type="scientific">Thermovenabulum gondwanense</name>
    <dbReference type="NCBI Taxonomy" id="520767"/>
    <lineage>
        <taxon>Bacteria</taxon>
        <taxon>Bacillati</taxon>
        <taxon>Bacillota</taxon>
        <taxon>Clostridia</taxon>
        <taxon>Thermosediminibacterales</taxon>
        <taxon>Thermosediminibacteraceae</taxon>
        <taxon>Thermovenabulum</taxon>
    </lineage>
</organism>
<comment type="caution">
    <text evidence="6">Lacks conserved residue(s) required for the propagation of feature annotation.</text>
</comment>
<keyword evidence="8" id="KW-1185">Reference proteome</keyword>
<evidence type="ECO:0000256" key="3">
    <source>
        <dbReference type="ARBA" id="ARBA00022692"/>
    </source>
</evidence>
<evidence type="ECO:0000313" key="8">
    <source>
        <dbReference type="Proteomes" id="UP000075737"/>
    </source>
</evidence>
<protein>
    <recommendedName>
        <fullName evidence="6">GDT1 family protein</fullName>
    </recommendedName>
</protein>